<reference evidence="1 2" key="1">
    <citation type="submission" date="2015-09" db="EMBL/GenBank/DDBJ databases">
        <title>Sorangium comparison.</title>
        <authorList>
            <person name="Zaburannyi N."/>
            <person name="Bunk B."/>
            <person name="Overmann J."/>
            <person name="Mueller R."/>
        </authorList>
    </citation>
    <scope>NUCLEOTIDE SEQUENCE [LARGE SCALE GENOMIC DNA]</scope>
    <source>
        <strain evidence="1 2">So ceGT47</strain>
    </source>
</reference>
<protein>
    <submittedName>
        <fullName evidence="1">Phosphoglycerate mutase</fullName>
    </submittedName>
</protein>
<sequence>MDPLPHDPVHDLVAFRHAPVSLPGICYGRLDVAAALPPAEAADAIERALQGLGARPGVIWSSPLSRCAGPAAELSTRLGVPHVVDERLLEIAYGAWEGRAFSDIEREDPSAYAAWLRDWERAGPPGGESAIEVEARVRSFWRELGEGSCASGRASGAPSHLLVAHAGVLRALRVIACAATWPAAMSAPAPHLSAERFPLPASAVPLAACQGARTLRA</sequence>
<dbReference type="Pfam" id="PF00300">
    <property type="entry name" value="His_Phos_1"/>
    <property type="match status" value="1"/>
</dbReference>
<dbReference type="PANTHER" id="PTHR48100:SF59">
    <property type="entry name" value="ADENOSYLCOBALAMIN_ALPHA-RIBAZOLE PHOSPHATASE"/>
    <property type="match status" value="1"/>
</dbReference>
<proteinExistence type="predicted"/>
<dbReference type="EMBL" id="CP012670">
    <property type="protein sequence ID" value="AUX25559.1"/>
    <property type="molecule type" value="Genomic_DNA"/>
</dbReference>
<dbReference type="InterPro" id="IPR013078">
    <property type="entry name" value="His_Pase_superF_clade-1"/>
</dbReference>
<organism evidence="1 2">
    <name type="scientific">Sorangium cellulosum</name>
    <name type="common">Polyangium cellulosum</name>
    <dbReference type="NCBI Taxonomy" id="56"/>
    <lineage>
        <taxon>Bacteria</taxon>
        <taxon>Pseudomonadati</taxon>
        <taxon>Myxococcota</taxon>
        <taxon>Polyangia</taxon>
        <taxon>Polyangiales</taxon>
        <taxon>Polyangiaceae</taxon>
        <taxon>Sorangium</taxon>
    </lineage>
</organism>
<name>A0A4P2Q7X4_SORCE</name>
<dbReference type="Proteomes" id="UP000295781">
    <property type="component" value="Chromosome"/>
</dbReference>
<dbReference type="GO" id="GO:0016791">
    <property type="term" value="F:phosphatase activity"/>
    <property type="evidence" value="ECO:0007669"/>
    <property type="project" value="TreeGrafter"/>
</dbReference>
<dbReference type="InterPro" id="IPR050275">
    <property type="entry name" value="PGM_Phosphatase"/>
</dbReference>
<dbReference type="InterPro" id="IPR029033">
    <property type="entry name" value="His_PPase_superfam"/>
</dbReference>
<evidence type="ECO:0000313" key="1">
    <source>
        <dbReference type="EMBL" id="AUX25559.1"/>
    </source>
</evidence>
<dbReference type="SUPFAM" id="SSF53254">
    <property type="entry name" value="Phosphoglycerate mutase-like"/>
    <property type="match status" value="1"/>
</dbReference>
<dbReference type="OrthoDB" id="9781415at2"/>
<dbReference type="PANTHER" id="PTHR48100">
    <property type="entry name" value="BROAD-SPECIFICITY PHOSPHATASE YOR283W-RELATED"/>
    <property type="match status" value="1"/>
</dbReference>
<gene>
    <name evidence="1" type="primary">gpm</name>
    <name evidence="1" type="ORF">SOCEGT47_061070</name>
</gene>
<dbReference type="GO" id="GO:0005737">
    <property type="term" value="C:cytoplasm"/>
    <property type="evidence" value="ECO:0007669"/>
    <property type="project" value="TreeGrafter"/>
</dbReference>
<dbReference type="RefSeq" id="WP_129352557.1">
    <property type="nucleotide sequence ID" value="NZ_CP012670.1"/>
</dbReference>
<accession>A0A4P2Q7X4</accession>
<dbReference type="AlphaFoldDB" id="A0A4P2Q7X4"/>
<evidence type="ECO:0000313" key="2">
    <source>
        <dbReference type="Proteomes" id="UP000295781"/>
    </source>
</evidence>
<dbReference type="Gene3D" id="3.40.50.1240">
    <property type="entry name" value="Phosphoglycerate mutase-like"/>
    <property type="match status" value="1"/>
</dbReference>